<proteinExistence type="predicted"/>
<dbReference type="Proteomes" id="UP000249081">
    <property type="component" value="Unassembled WGS sequence"/>
</dbReference>
<evidence type="ECO:0000313" key="3">
    <source>
        <dbReference type="EMBL" id="PZO44312.1"/>
    </source>
</evidence>
<evidence type="ECO:0000256" key="1">
    <source>
        <dbReference type="SAM" id="Coils"/>
    </source>
</evidence>
<dbReference type="AlphaFoldDB" id="A0A2W4WIM5"/>
<dbReference type="PANTHER" id="PTHR33352:SF3">
    <property type="entry name" value="SLR1612 PROTEIN"/>
    <property type="match status" value="1"/>
</dbReference>
<name>A0A2W4WIM5_9CYAN</name>
<evidence type="ECO:0000259" key="2">
    <source>
        <dbReference type="Pfam" id="PF05685"/>
    </source>
</evidence>
<evidence type="ECO:0000313" key="4">
    <source>
        <dbReference type="Proteomes" id="UP000249081"/>
    </source>
</evidence>
<reference evidence="3 4" key="2">
    <citation type="submission" date="2018-06" db="EMBL/GenBank/DDBJ databases">
        <title>Metagenomic assembly of (sub)arctic Cyanobacteria and their associated microbiome from non-axenic cultures.</title>
        <authorList>
            <person name="Baurain D."/>
        </authorList>
    </citation>
    <scope>NUCLEOTIDE SEQUENCE [LARGE SCALE GENOMIC DNA]</scope>
    <source>
        <strain evidence="3">ULC041bin1</strain>
    </source>
</reference>
<dbReference type="Pfam" id="PF05685">
    <property type="entry name" value="Uma2"/>
    <property type="match status" value="1"/>
</dbReference>
<feature type="domain" description="Putative restriction endonuclease" evidence="2">
    <location>
        <begin position="58"/>
        <end position="180"/>
    </location>
</feature>
<organism evidence="3 4">
    <name type="scientific">Shackletoniella antarctica</name>
    <dbReference type="NCBI Taxonomy" id="268115"/>
    <lineage>
        <taxon>Bacteria</taxon>
        <taxon>Bacillati</taxon>
        <taxon>Cyanobacteriota</taxon>
        <taxon>Cyanophyceae</taxon>
        <taxon>Oculatellales</taxon>
        <taxon>Oculatellaceae</taxon>
        <taxon>Shackletoniella</taxon>
    </lineage>
</organism>
<accession>A0A2W4WIM5</accession>
<dbReference type="EMBL" id="QBMN01000019">
    <property type="protein sequence ID" value="PZO44312.1"/>
    <property type="molecule type" value="Genomic_DNA"/>
</dbReference>
<reference evidence="4" key="1">
    <citation type="submission" date="2018-04" db="EMBL/GenBank/DDBJ databases">
        <authorList>
            <person name="Cornet L."/>
        </authorList>
    </citation>
    <scope>NUCLEOTIDE SEQUENCE [LARGE SCALE GENOMIC DNA]</scope>
</reference>
<keyword evidence="1" id="KW-0175">Coiled coil</keyword>
<dbReference type="InterPro" id="IPR008538">
    <property type="entry name" value="Uma2"/>
</dbReference>
<gene>
    <name evidence="3" type="ORF">DCF17_04410</name>
</gene>
<comment type="caution">
    <text evidence="3">The sequence shown here is derived from an EMBL/GenBank/DDBJ whole genome shotgun (WGS) entry which is preliminary data.</text>
</comment>
<feature type="coiled-coil region" evidence="1">
    <location>
        <begin position="211"/>
        <end position="238"/>
    </location>
</feature>
<protein>
    <recommendedName>
        <fullName evidence="2">Putative restriction endonuclease domain-containing protein</fullName>
    </recommendedName>
</protein>
<sequence>MVQAQPRTGPTITWPPLPDDFQLIDDPVENIQQPPLAAALTDALGAAQRIQPEMLIGSNFGLVAGVEGETVVKAPDWFHVPRVNLLPEGMVRRSYTPRLEGDPVSVVMEFLSADDNGELSIRSIVPYGKLYFYEQILQVPTYVIYAPQRARLEVRHLQTGRYELQQPDATGRFWIEPLDLFLGVWDGERLAQTLSWLRWWDADGNLLLWSSEQAETERQRAETERQRADRLADLLRAQGIDPDQA</sequence>
<dbReference type="PANTHER" id="PTHR33352">
    <property type="entry name" value="SLR1095 PROTEIN"/>
    <property type="match status" value="1"/>
</dbReference>